<gene>
    <name evidence="8" type="ORF">RHOBADRAFT_50726</name>
</gene>
<name>A0A194SF84_RHOGW</name>
<dbReference type="OrthoDB" id="60033at2759"/>
<sequence>MYRSDGNAWYPPPSGQQNDDSATLSTSAPPPLPEPPQHHHHYQHDMQYAYYDQGYDPQLYYSPEQQYAAPAADSSFPAPSSFATAPAQLPVPPGPAASFDQYSTVQYAHDRMHSAVESARWTGEFDSSPSLQPHQQHHHYLSTTTTTTTSSSHSALGSYAHAYASQSGSGSDEAARRRSVASSTDSGDSPRIGALGLPIEDDPSLPPPEIKPFVQKLFSMLSDPEHYQDVILWNHAGDAFFVAHNDRFINEVLPNAFGHSNVHSFTRQLNVYNFQRMNVAQLRSALDLQGGIAGAYSGWSHPQFRRGDPSTLAHLTPRPSRARLIRKLEKQYGGSSTSAASGARSAGSASASASSGGSSASPSTGPISPMSSATKRLANPPTLTPHHHQQHPQQRMQAPASHPHARPDPPYP</sequence>
<dbReference type="Proteomes" id="UP000053890">
    <property type="component" value="Unassembled WGS sequence"/>
</dbReference>
<dbReference type="Gene3D" id="1.10.10.10">
    <property type="entry name" value="Winged helix-like DNA-binding domain superfamily/Winged helix DNA-binding domain"/>
    <property type="match status" value="1"/>
</dbReference>
<dbReference type="InterPro" id="IPR036388">
    <property type="entry name" value="WH-like_DNA-bd_sf"/>
</dbReference>
<feature type="region of interest" description="Disordered" evidence="6">
    <location>
        <begin position="330"/>
        <end position="412"/>
    </location>
</feature>
<dbReference type="GeneID" id="28975914"/>
<evidence type="ECO:0000256" key="3">
    <source>
        <dbReference type="ARBA" id="ARBA00023125"/>
    </source>
</evidence>
<dbReference type="InterPro" id="IPR000232">
    <property type="entry name" value="HSF_DNA-bd"/>
</dbReference>
<dbReference type="EMBL" id="KQ474073">
    <property type="protein sequence ID" value="KPV78231.1"/>
    <property type="molecule type" value="Genomic_DNA"/>
</dbReference>
<evidence type="ECO:0000256" key="1">
    <source>
        <dbReference type="ARBA" id="ARBA00004123"/>
    </source>
</evidence>
<dbReference type="Pfam" id="PF00447">
    <property type="entry name" value="HSF_DNA-bind"/>
    <property type="match status" value="1"/>
</dbReference>
<dbReference type="RefSeq" id="XP_018274280.1">
    <property type="nucleotide sequence ID" value="XM_018415466.1"/>
</dbReference>
<feature type="compositionally biased region" description="Low complexity" evidence="6">
    <location>
        <begin position="333"/>
        <end position="366"/>
    </location>
</feature>
<dbReference type="PANTHER" id="PTHR10015">
    <property type="entry name" value="HEAT SHOCK TRANSCRIPTION FACTOR"/>
    <property type="match status" value="1"/>
</dbReference>
<feature type="compositionally biased region" description="Low complexity" evidence="6">
    <location>
        <begin position="141"/>
        <end position="165"/>
    </location>
</feature>
<comment type="subcellular location">
    <subcellularLocation>
        <location evidence="1">Nucleus</location>
    </subcellularLocation>
</comment>
<dbReference type="STRING" id="578459.A0A194SF84"/>
<proteinExistence type="inferred from homology"/>
<dbReference type="OMA" id="AGAYSGW"/>
<feature type="domain" description="HSF-type DNA-binding" evidence="7">
    <location>
        <begin position="209"/>
        <end position="318"/>
    </location>
</feature>
<protein>
    <recommendedName>
        <fullName evidence="7">HSF-type DNA-binding domain-containing protein</fullName>
    </recommendedName>
</protein>
<evidence type="ECO:0000256" key="6">
    <source>
        <dbReference type="SAM" id="MobiDB-lite"/>
    </source>
</evidence>
<evidence type="ECO:0000256" key="5">
    <source>
        <dbReference type="RuleBase" id="RU004020"/>
    </source>
</evidence>
<dbReference type="GO" id="GO:0043565">
    <property type="term" value="F:sequence-specific DNA binding"/>
    <property type="evidence" value="ECO:0007669"/>
    <property type="project" value="InterPro"/>
</dbReference>
<feature type="region of interest" description="Disordered" evidence="6">
    <location>
        <begin position="1"/>
        <end position="45"/>
    </location>
</feature>
<dbReference type="GO" id="GO:0005634">
    <property type="term" value="C:nucleus"/>
    <property type="evidence" value="ECO:0007669"/>
    <property type="project" value="UniProtKB-SubCell"/>
</dbReference>
<reference evidence="8 9" key="1">
    <citation type="journal article" date="2015" name="Front. Microbiol.">
        <title>Genome sequence of the plant growth promoting endophytic yeast Rhodotorula graminis WP1.</title>
        <authorList>
            <person name="Firrincieli A."/>
            <person name="Otillar R."/>
            <person name="Salamov A."/>
            <person name="Schmutz J."/>
            <person name="Khan Z."/>
            <person name="Redman R.S."/>
            <person name="Fleck N.D."/>
            <person name="Lindquist E."/>
            <person name="Grigoriev I.V."/>
            <person name="Doty S.L."/>
        </authorList>
    </citation>
    <scope>NUCLEOTIDE SEQUENCE [LARGE SCALE GENOMIC DNA]</scope>
    <source>
        <strain evidence="8 9">WP1</strain>
    </source>
</reference>
<evidence type="ECO:0000256" key="4">
    <source>
        <dbReference type="ARBA" id="ARBA00023242"/>
    </source>
</evidence>
<dbReference type="AlphaFoldDB" id="A0A194SF84"/>
<feature type="region of interest" description="Disordered" evidence="6">
    <location>
        <begin position="124"/>
        <end position="206"/>
    </location>
</feature>
<feature type="compositionally biased region" description="Polar residues" evidence="6">
    <location>
        <begin position="15"/>
        <end position="27"/>
    </location>
</feature>
<accession>A0A194SF84</accession>
<evidence type="ECO:0000256" key="2">
    <source>
        <dbReference type="ARBA" id="ARBA00006403"/>
    </source>
</evidence>
<dbReference type="SUPFAM" id="SSF46785">
    <property type="entry name" value="Winged helix' DNA-binding domain"/>
    <property type="match status" value="1"/>
</dbReference>
<keyword evidence="3" id="KW-0238">DNA-binding</keyword>
<dbReference type="InterPro" id="IPR036390">
    <property type="entry name" value="WH_DNA-bd_sf"/>
</dbReference>
<keyword evidence="4" id="KW-0539">Nucleus</keyword>
<dbReference type="PANTHER" id="PTHR10015:SF427">
    <property type="entry name" value="HEAT SHOCK FACTOR PROTEIN"/>
    <property type="match status" value="1"/>
</dbReference>
<evidence type="ECO:0000313" key="9">
    <source>
        <dbReference type="Proteomes" id="UP000053890"/>
    </source>
</evidence>
<evidence type="ECO:0000313" key="8">
    <source>
        <dbReference type="EMBL" id="KPV78231.1"/>
    </source>
</evidence>
<dbReference type="SMART" id="SM00415">
    <property type="entry name" value="HSF"/>
    <property type="match status" value="1"/>
</dbReference>
<dbReference type="GO" id="GO:0003700">
    <property type="term" value="F:DNA-binding transcription factor activity"/>
    <property type="evidence" value="ECO:0007669"/>
    <property type="project" value="InterPro"/>
</dbReference>
<evidence type="ECO:0000259" key="7">
    <source>
        <dbReference type="SMART" id="SM00415"/>
    </source>
</evidence>
<organism evidence="8 9">
    <name type="scientific">Rhodotorula graminis (strain WP1)</name>
    <dbReference type="NCBI Taxonomy" id="578459"/>
    <lineage>
        <taxon>Eukaryota</taxon>
        <taxon>Fungi</taxon>
        <taxon>Dikarya</taxon>
        <taxon>Basidiomycota</taxon>
        <taxon>Pucciniomycotina</taxon>
        <taxon>Microbotryomycetes</taxon>
        <taxon>Sporidiobolales</taxon>
        <taxon>Sporidiobolaceae</taxon>
        <taxon>Rhodotorula</taxon>
    </lineage>
</organism>
<comment type="similarity">
    <text evidence="2 5">Belongs to the HSF family.</text>
</comment>
<keyword evidence="9" id="KW-1185">Reference proteome</keyword>